<evidence type="ECO:0000256" key="5">
    <source>
        <dbReference type="ARBA" id="ARBA00022759"/>
    </source>
</evidence>
<organism evidence="9 10">
    <name type="scientific">Legionella geestiana</name>
    <dbReference type="NCBI Taxonomy" id="45065"/>
    <lineage>
        <taxon>Bacteria</taxon>
        <taxon>Pseudomonadati</taxon>
        <taxon>Pseudomonadota</taxon>
        <taxon>Gammaproteobacteria</taxon>
        <taxon>Legionellales</taxon>
        <taxon>Legionellaceae</taxon>
        <taxon>Legionella</taxon>
    </lineage>
</organism>
<dbReference type="GO" id="GO:0008270">
    <property type="term" value="F:zinc ion binding"/>
    <property type="evidence" value="ECO:0007669"/>
    <property type="project" value="UniProtKB-UniRule"/>
</dbReference>
<dbReference type="PATRIC" id="fig|45065.4.peg.1921"/>
<keyword evidence="8" id="KW-0963">Cytoplasm</keyword>
<evidence type="ECO:0000313" key="9">
    <source>
        <dbReference type="EMBL" id="KTC97449.1"/>
    </source>
</evidence>
<dbReference type="STRING" id="45065.Lgee_1770"/>
<dbReference type="InterPro" id="IPR023091">
    <property type="entry name" value="MetalPrtase_cat_dom_sf_prd"/>
</dbReference>
<dbReference type="OrthoDB" id="9807740at2"/>
<dbReference type="NCBIfam" id="TIGR00043">
    <property type="entry name" value="rRNA maturation RNase YbeY"/>
    <property type="match status" value="1"/>
</dbReference>
<dbReference type="Proteomes" id="UP000054785">
    <property type="component" value="Unassembled WGS sequence"/>
</dbReference>
<accession>A0A0W0TPG9</accession>
<dbReference type="Pfam" id="PF02130">
    <property type="entry name" value="YbeY"/>
    <property type="match status" value="1"/>
</dbReference>
<dbReference type="PANTHER" id="PTHR46986:SF1">
    <property type="entry name" value="ENDORIBONUCLEASE YBEY, CHLOROPLASTIC"/>
    <property type="match status" value="1"/>
</dbReference>
<dbReference type="RefSeq" id="WP_028387138.1">
    <property type="nucleotide sequence ID" value="NZ_CAAAHN010000003.1"/>
</dbReference>
<dbReference type="InterPro" id="IPR020549">
    <property type="entry name" value="YbeY_CS"/>
</dbReference>
<protein>
    <recommendedName>
        <fullName evidence="8">Endoribonuclease YbeY</fullName>
        <ecNumber evidence="8">3.1.-.-</ecNumber>
    </recommendedName>
</protein>
<dbReference type="GO" id="GO:0004521">
    <property type="term" value="F:RNA endonuclease activity"/>
    <property type="evidence" value="ECO:0007669"/>
    <property type="project" value="UniProtKB-UniRule"/>
</dbReference>
<comment type="cofactor">
    <cofactor evidence="8">
        <name>Zn(2+)</name>
        <dbReference type="ChEBI" id="CHEBI:29105"/>
    </cofactor>
    <text evidence="8">Binds 1 zinc ion.</text>
</comment>
<dbReference type="EMBL" id="LNYC01000070">
    <property type="protein sequence ID" value="KTC97449.1"/>
    <property type="molecule type" value="Genomic_DNA"/>
</dbReference>
<sequence length="157" mass="17889">MNHRIALQHASQSPLPVKDHEIRKWVRAALENPASEAPFELTLRFVDNSEIHALNRTWRQQDKPTNVLAFPANLPEGIRLTRTLLGDIVIAPEVLKHESEEQQRDLRAHCAHIVIHGVLHLLGHDHLEETDTARMQAEEIRLLARFGFANPYEGQAS</sequence>
<proteinExistence type="inferred from homology"/>
<evidence type="ECO:0000256" key="3">
    <source>
        <dbReference type="ARBA" id="ARBA00022722"/>
    </source>
</evidence>
<keyword evidence="5 8" id="KW-0255">Endonuclease</keyword>
<comment type="similarity">
    <text evidence="1 8">Belongs to the endoribonuclease YbeY family.</text>
</comment>
<dbReference type="PANTHER" id="PTHR46986">
    <property type="entry name" value="ENDORIBONUCLEASE YBEY, CHLOROPLASTIC"/>
    <property type="match status" value="1"/>
</dbReference>
<dbReference type="AlphaFoldDB" id="A0A0W0TPG9"/>
<dbReference type="EC" id="3.1.-.-" evidence="8"/>
<feature type="binding site" evidence="8">
    <location>
        <position position="126"/>
    </location>
    <ligand>
        <name>Zn(2+)</name>
        <dbReference type="ChEBI" id="CHEBI:29105"/>
        <note>catalytic</note>
    </ligand>
</feature>
<evidence type="ECO:0000256" key="7">
    <source>
        <dbReference type="ARBA" id="ARBA00022833"/>
    </source>
</evidence>
<dbReference type="GO" id="GO:0004222">
    <property type="term" value="F:metalloendopeptidase activity"/>
    <property type="evidence" value="ECO:0007669"/>
    <property type="project" value="InterPro"/>
</dbReference>
<keyword evidence="6 8" id="KW-0378">Hydrolase</keyword>
<reference evidence="9 10" key="1">
    <citation type="submission" date="2015-11" db="EMBL/GenBank/DDBJ databases">
        <title>Genomic analysis of 38 Legionella species identifies large and diverse effector repertoires.</title>
        <authorList>
            <person name="Burstein D."/>
            <person name="Amaro F."/>
            <person name="Zusman T."/>
            <person name="Lifshitz Z."/>
            <person name="Cohen O."/>
            <person name="Gilbert J.A."/>
            <person name="Pupko T."/>
            <person name="Shuman H.A."/>
            <person name="Segal G."/>
        </authorList>
    </citation>
    <scope>NUCLEOTIDE SEQUENCE [LARGE SCALE GENOMIC DNA]</scope>
    <source>
        <strain evidence="9 10">ATCC 49504</strain>
    </source>
</reference>
<dbReference type="SUPFAM" id="SSF55486">
    <property type="entry name" value="Metalloproteases ('zincins'), catalytic domain"/>
    <property type="match status" value="1"/>
</dbReference>
<evidence type="ECO:0000256" key="4">
    <source>
        <dbReference type="ARBA" id="ARBA00022723"/>
    </source>
</evidence>
<keyword evidence="8" id="KW-0698">rRNA processing</keyword>
<dbReference type="GO" id="GO:0005737">
    <property type="term" value="C:cytoplasm"/>
    <property type="evidence" value="ECO:0007669"/>
    <property type="project" value="UniProtKB-SubCell"/>
</dbReference>
<name>A0A0W0TPG9_9GAMM</name>
<feature type="binding site" evidence="8">
    <location>
        <position position="116"/>
    </location>
    <ligand>
        <name>Zn(2+)</name>
        <dbReference type="ChEBI" id="CHEBI:29105"/>
        <note>catalytic</note>
    </ligand>
</feature>
<comment type="caution">
    <text evidence="9">The sequence shown here is derived from an EMBL/GenBank/DDBJ whole genome shotgun (WGS) entry which is preliminary data.</text>
</comment>
<evidence type="ECO:0000256" key="6">
    <source>
        <dbReference type="ARBA" id="ARBA00022801"/>
    </source>
</evidence>
<keyword evidence="2 8" id="KW-0690">Ribosome biogenesis</keyword>
<feature type="binding site" evidence="8">
    <location>
        <position position="120"/>
    </location>
    <ligand>
        <name>Zn(2+)</name>
        <dbReference type="ChEBI" id="CHEBI:29105"/>
        <note>catalytic</note>
    </ligand>
</feature>
<comment type="subcellular location">
    <subcellularLocation>
        <location evidence="8">Cytoplasm</location>
    </subcellularLocation>
</comment>
<evidence type="ECO:0000256" key="1">
    <source>
        <dbReference type="ARBA" id="ARBA00010875"/>
    </source>
</evidence>
<evidence type="ECO:0000313" key="10">
    <source>
        <dbReference type="Proteomes" id="UP000054785"/>
    </source>
</evidence>
<gene>
    <name evidence="8 9" type="primary">ybeY</name>
    <name evidence="9" type="ORF">Lgee_1770</name>
</gene>
<keyword evidence="3 8" id="KW-0540">Nuclease</keyword>
<dbReference type="InterPro" id="IPR002036">
    <property type="entry name" value="YbeY"/>
</dbReference>
<comment type="function">
    <text evidence="8">Single strand-specific metallo-endoribonuclease involved in late-stage 70S ribosome quality control and in maturation of the 3' terminus of the 16S rRNA.</text>
</comment>
<keyword evidence="7 8" id="KW-0862">Zinc</keyword>
<keyword evidence="10" id="KW-1185">Reference proteome</keyword>
<dbReference type="HAMAP" id="MF_00009">
    <property type="entry name" value="Endoribonucl_YbeY"/>
    <property type="match status" value="1"/>
</dbReference>
<dbReference type="Gene3D" id="3.40.390.30">
    <property type="entry name" value="Metalloproteases ('zincins'), catalytic domain"/>
    <property type="match status" value="1"/>
</dbReference>
<evidence type="ECO:0000256" key="8">
    <source>
        <dbReference type="HAMAP-Rule" id="MF_00009"/>
    </source>
</evidence>
<dbReference type="PROSITE" id="PS01306">
    <property type="entry name" value="UPF0054"/>
    <property type="match status" value="1"/>
</dbReference>
<keyword evidence="4 8" id="KW-0479">Metal-binding</keyword>
<dbReference type="GO" id="GO:0006364">
    <property type="term" value="P:rRNA processing"/>
    <property type="evidence" value="ECO:0007669"/>
    <property type="project" value="UniProtKB-UniRule"/>
</dbReference>
<evidence type="ECO:0000256" key="2">
    <source>
        <dbReference type="ARBA" id="ARBA00022517"/>
    </source>
</evidence>